<dbReference type="InterPro" id="IPR047819">
    <property type="entry name" value="P5A-ATPase_N"/>
</dbReference>
<feature type="transmembrane region" description="Helical" evidence="13">
    <location>
        <begin position="426"/>
        <end position="446"/>
    </location>
</feature>
<dbReference type="InterPro" id="IPR059000">
    <property type="entry name" value="ATPase_P-type_domA"/>
</dbReference>
<dbReference type="InterPro" id="IPR023299">
    <property type="entry name" value="ATPase_P-typ_cyto_dom_N"/>
</dbReference>
<evidence type="ECO:0000256" key="8">
    <source>
        <dbReference type="ARBA" id="ARBA00022842"/>
    </source>
</evidence>
<dbReference type="Gene3D" id="3.40.50.1000">
    <property type="entry name" value="HAD superfamily/HAD-like"/>
    <property type="match status" value="1"/>
</dbReference>
<evidence type="ECO:0000313" key="17">
    <source>
        <dbReference type="Proteomes" id="UP000683360"/>
    </source>
</evidence>
<dbReference type="GO" id="GO:0015203">
    <property type="term" value="F:polyamine transmembrane transporter activity"/>
    <property type="evidence" value="ECO:0007669"/>
    <property type="project" value="TreeGrafter"/>
</dbReference>
<evidence type="ECO:0000256" key="6">
    <source>
        <dbReference type="ARBA" id="ARBA00022741"/>
    </source>
</evidence>
<feature type="domain" description="P-type ATPase A" evidence="14">
    <location>
        <begin position="464"/>
        <end position="582"/>
    </location>
</feature>
<dbReference type="FunFam" id="3.40.50.1000:FF:000045">
    <property type="entry name" value="Cation-transporting ATPase"/>
    <property type="match status" value="1"/>
</dbReference>
<dbReference type="Pfam" id="PF13246">
    <property type="entry name" value="Cation_ATPase"/>
    <property type="match status" value="1"/>
</dbReference>
<feature type="transmembrane region" description="Helical" evidence="13">
    <location>
        <begin position="45"/>
        <end position="65"/>
    </location>
</feature>
<dbReference type="Proteomes" id="UP000683360">
    <property type="component" value="Unassembled WGS sequence"/>
</dbReference>
<evidence type="ECO:0000259" key="15">
    <source>
        <dbReference type="Pfam" id="PF12409"/>
    </source>
</evidence>
<dbReference type="OrthoDB" id="48943at2759"/>
<keyword evidence="7 13" id="KW-0067">ATP-binding</keyword>
<dbReference type="NCBIfam" id="TIGR01494">
    <property type="entry name" value="ATPase_P-type"/>
    <property type="match status" value="1"/>
</dbReference>
<organism evidence="16 17">
    <name type="scientific">Mytilus edulis</name>
    <name type="common">Blue mussel</name>
    <dbReference type="NCBI Taxonomy" id="6550"/>
    <lineage>
        <taxon>Eukaryota</taxon>
        <taxon>Metazoa</taxon>
        <taxon>Spiralia</taxon>
        <taxon>Lophotrochozoa</taxon>
        <taxon>Mollusca</taxon>
        <taxon>Bivalvia</taxon>
        <taxon>Autobranchia</taxon>
        <taxon>Pteriomorphia</taxon>
        <taxon>Mytilida</taxon>
        <taxon>Mytiloidea</taxon>
        <taxon>Mytilidae</taxon>
        <taxon>Mytilinae</taxon>
        <taxon>Mytilus</taxon>
    </lineage>
</organism>
<evidence type="ECO:0000256" key="12">
    <source>
        <dbReference type="ARBA" id="ARBA00049360"/>
    </source>
</evidence>
<dbReference type="GO" id="GO:0016887">
    <property type="term" value="F:ATP hydrolysis activity"/>
    <property type="evidence" value="ECO:0007669"/>
    <property type="project" value="InterPro"/>
</dbReference>
<dbReference type="NCBIfam" id="TIGR01657">
    <property type="entry name" value="P-ATPase-V"/>
    <property type="match status" value="1"/>
</dbReference>
<comment type="subcellular location">
    <subcellularLocation>
        <location evidence="1 13">Membrane</location>
        <topology evidence="1 13">Multi-pass membrane protein</topology>
    </subcellularLocation>
</comment>
<name>A0A8S3VJD3_MYTED</name>
<keyword evidence="4 13" id="KW-0812">Transmembrane</keyword>
<keyword evidence="5 13" id="KW-0479">Metal-binding</keyword>
<evidence type="ECO:0000256" key="2">
    <source>
        <dbReference type="ARBA" id="ARBA00006000"/>
    </source>
</evidence>
<dbReference type="GO" id="GO:0031902">
    <property type="term" value="C:late endosome membrane"/>
    <property type="evidence" value="ECO:0007669"/>
    <property type="project" value="TreeGrafter"/>
</dbReference>
<dbReference type="PANTHER" id="PTHR45630:SF8">
    <property type="entry name" value="CATION-TRANSPORTING ATPASE"/>
    <property type="match status" value="1"/>
</dbReference>
<feature type="transmembrane region" description="Helical" evidence="13">
    <location>
        <begin position="1236"/>
        <end position="1255"/>
    </location>
</feature>
<evidence type="ECO:0000256" key="4">
    <source>
        <dbReference type="ARBA" id="ARBA00022692"/>
    </source>
</evidence>
<dbReference type="InterPro" id="IPR001757">
    <property type="entry name" value="P_typ_ATPase"/>
</dbReference>
<evidence type="ECO:0000256" key="13">
    <source>
        <dbReference type="RuleBase" id="RU362082"/>
    </source>
</evidence>
<keyword evidence="11 13" id="KW-0472">Membrane</keyword>
<keyword evidence="9 13" id="KW-1278">Translocase</keyword>
<gene>
    <name evidence="16" type="ORF">MEDL_67738</name>
</gene>
<dbReference type="SUPFAM" id="SSF81653">
    <property type="entry name" value="Calcium ATPase, transduction domain A"/>
    <property type="match status" value="1"/>
</dbReference>
<dbReference type="GO" id="GO:0005524">
    <property type="term" value="F:ATP binding"/>
    <property type="evidence" value="ECO:0007669"/>
    <property type="project" value="UniProtKB-UniRule"/>
</dbReference>
<dbReference type="InterPro" id="IPR023298">
    <property type="entry name" value="ATPase_P-typ_TM_dom_sf"/>
</dbReference>
<comment type="similarity">
    <text evidence="2 13">Belongs to the cation transport ATPase (P-type) (TC 3.A.3) family. Type V subfamily.</text>
</comment>
<comment type="caution">
    <text evidence="13">Lacks conserved residue(s) required for the propagation of feature annotation.</text>
</comment>
<feature type="transmembrane region" description="Helical" evidence="13">
    <location>
        <begin position="601"/>
        <end position="621"/>
    </location>
</feature>
<sequence>MNRNTRRRSSDQLILDQLLANRTVINDGTEDELLCYGYCYSQWRVIVFPFLVIFTGGFILLLMSWKPQLQCYLRKKKCSLQSADHILVQDAFHNCHVCEIKVINFAAGIPSDVGLSQPVLPADDTSSESSESSDKALLVEKRQKGGGPVGSWIAKYNKFSDSQSFTSFKSDSDLKYFDYQHIRYIWDQGARNFNKLLDLSTNVSCISITEDFQGFTSKEQEQKESCISITEDFQGFTPKEQEQKDLHQRNKNKSKFKGNISITEDFQGFTSKEQEQKTFPGIYIKGTRTKVSLKELVYLYRESCISITEDFQGFTSKEQEQKRFQCLHQRNKNKSKFKGNLSIYIESCISITEDFRDLHQRNKNKSKFKGNISITEDFQGFTSKEQEQKCSRFVVLYYGKLFMEEVINPFYIFQICSIILWSCDSYYIYASCIAFISLVSIAVSLYETKRQSITLHNMVAFSSSTISVCRGGTAYEDVPVSHLVPGDLISIPHNGCTMTCDAVLTAGTCIDNESMLTGESVPVTKTQLSHQEDSEVYSADLHKRHTLFSGTKVLQTRYYGHAKVTAVVVRTGFKTAKGELVRGILYPKPLGFKFYQDAMKFVLFLSAIALMGMTYSVVILVRKGHNNKLWHFSGCETKDNITCLRHYNFDTFQVVIPKIILRALDIITVIVPPALPAAMTIGTTGTLTEDGLDMSGVLPVHDQRFIGVVYNPAELERNHVIQCMATCHSLTLIDGELSGDPLDLIMFESTKWILEEPGRDTSKFDTIMPTVVKPCTKDTFLTNAKESDYEIGIIRQFTFSSSLQRMSVITRKIDDDHMVLYCKVPDNFHEILHQYSVQGYRIIALAYRQLDPKLSWHQAQRISRDKMEHSLTFAGLLFMQNKLKQETKPVIGILNAANIRTVMITGDMMQTAVSVARTCGMIPPCDDVVIADAHPPDSQGPARIEWIPVENPVQDNIPEGESQGYQSVDMRENLERTHLAVTGKSWKVITDYFKDLIPRICVKGSVFCRMSPDQKCQLIEKMQEIEYQVGMCGDGANDCEALKAAHAGISLSEAEASVAAPFTSHIPNIECVVTVMREGRCALATSFGCFKYMALYSFIQFISVLILYNYSCNLADMQFLYIDLVITTSIAVLMGYTGAYRHLVAQQPQSSLIELSNLISIVGQVLLVLLFQLSAFFFLQSQKWYPSVMSKGSKDADNVDSWETTTIFLISSYQYITVAFCFSQGPPFRKPIYTNLPYLITLMLLFSFSTFLLLLPQRPLLNFFSVMPLDEKPFMFRLFLFLFPVIHFILCGIFEYAITDNKITKKLIHKIKPEKLGPLHQKSVLKELELSDWPPVGQVTYSEEEDVLMQNIPALALTSNSIN</sequence>
<dbReference type="InterPro" id="IPR023214">
    <property type="entry name" value="HAD_sf"/>
</dbReference>
<comment type="catalytic activity">
    <reaction evidence="12 13">
        <text>ATP + H2O = ADP + phosphate + H(+)</text>
        <dbReference type="Rhea" id="RHEA:13065"/>
        <dbReference type="ChEBI" id="CHEBI:15377"/>
        <dbReference type="ChEBI" id="CHEBI:15378"/>
        <dbReference type="ChEBI" id="CHEBI:30616"/>
        <dbReference type="ChEBI" id="CHEBI:43474"/>
        <dbReference type="ChEBI" id="CHEBI:456216"/>
    </reaction>
</comment>
<protein>
    <recommendedName>
        <fullName evidence="13">Cation-transporting ATPase</fullName>
        <ecNumber evidence="13">7.2.2.-</ecNumber>
    </recommendedName>
</protein>
<keyword evidence="8 13" id="KW-0460">Magnesium</keyword>
<dbReference type="GO" id="GO:0140358">
    <property type="term" value="F:P-type transmembrane transporter activity"/>
    <property type="evidence" value="ECO:0007669"/>
    <property type="project" value="InterPro"/>
</dbReference>
<dbReference type="InterPro" id="IPR006544">
    <property type="entry name" value="P-type_TPase_V"/>
</dbReference>
<dbReference type="PANTHER" id="PTHR45630">
    <property type="entry name" value="CATION-TRANSPORTING ATPASE-RELATED"/>
    <property type="match status" value="1"/>
</dbReference>
<dbReference type="GO" id="GO:0046872">
    <property type="term" value="F:metal ion binding"/>
    <property type="evidence" value="ECO:0007669"/>
    <property type="project" value="UniProtKB-UniRule"/>
</dbReference>
<dbReference type="EMBL" id="CAJPWZ010003303">
    <property type="protein sequence ID" value="CAG2256363.1"/>
    <property type="molecule type" value="Genomic_DNA"/>
</dbReference>
<evidence type="ECO:0000259" key="14">
    <source>
        <dbReference type="Pfam" id="PF00122"/>
    </source>
</evidence>
<dbReference type="Gene3D" id="2.70.150.10">
    <property type="entry name" value="Calcium-transporting ATPase, cytoplasmic transduction domain A"/>
    <property type="match status" value="1"/>
</dbReference>
<evidence type="ECO:0000256" key="5">
    <source>
        <dbReference type="ARBA" id="ARBA00022723"/>
    </source>
</evidence>
<keyword evidence="10 13" id="KW-1133">Transmembrane helix</keyword>
<feature type="transmembrane region" description="Helical" evidence="13">
    <location>
        <begin position="1120"/>
        <end position="1138"/>
    </location>
</feature>
<dbReference type="SUPFAM" id="SSF81660">
    <property type="entry name" value="Metal cation-transporting ATPase, ATP-binding domain N"/>
    <property type="match status" value="1"/>
</dbReference>
<dbReference type="InterPro" id="IPR008250">
    <property type="entry name" value="ATPase_P-typ_transduc_dom_A_sf"/>
</dbReference>
<evidence type="ECO:0000256" key="9">
    <source>
        <dbReference type="ARBA" id="ARBA00022967"/>
    </source>
</evidence>
<feature type="transmembrane region" description="Helical" evidence="13">
    <location>
        <begin position="1275"/>
        <end position="1298"/>
    </location>
</feature>
<dbReference type="Pfam" id="PF00122">
    <property type="entry name" value="E1-E2_ATPase"/>
    <property type="match status" value="1"/>
</dbReference>
<dbReference type="InterPro" id="IPR036412">
    <property type="entry name" value="HAD-like_sf"/>
</dbReference>
<reference evidence="16" key="1">
    <citation type="submission" date="2021-03" db="EMBL/GenBank/DDBJ databases">
        <authorList>
            <person name="Bekaert M."/>
        </authorList>
    </citation>
    <scope>NUCLEOTIDE SEQUENCE</scope>
</reference>
<dbReference type="EC" id="7.2.2.-" evidence="13"/>
<proteinExistence type="inferred from homology"/>
<comment type="caution">
    <text evidence="16">The sequence shown here is derived from an EMBL/GenBank/DDBJ whole genome shotgun (WGS) entry which is preliminary data.</text>
</comment>
<evidence type="ECO:0000256" key="1">
    <source>
        <dbReference type="ARBA" id="ARBA00004141"/>
    </source>
</evidence>
<dbReference type="GO" id="GO:0019829">
    <property type="term" value="F:ATPase-coupled monoatomic cation transmembrane transporter activity"/>
    <property type="evidence" value="ECO:0007669"/>
    <property type="project" value="UniProtKB-UniRule"/>
</dbReference>
<evidence type="ECO:0000256" key="10">
    <source>
        <dbReference type="ARBA" id="ARBA00022989"/>
    </source>
</evidence>
<keyword evidence="3" id="KW-0597">Phosphoprotein</keyword>
<dbReference type="Pfam" id="PF12409">
    <property type="entry name" value="P5-ATPase"/>
    <property type="match status" value="1"/>
</dbReference>
<evidence type="ECO:0000256" key="11">
    <source>
        <dbReference type="ARBA" id="ARBA00023136"/>
    </source>
</evidence>
<keyword evidence="17" id="KW-1185">Reference proteome</keyword>
<dbReference type="Gene3D" id="3.40.1110.10">
    <property type="entry name" value="Calcium-transporting ATPase, cytoplasmic domain N"/>
    <property type="match status" value="1"/>
</dbReference>
<feature type="domain" description="P5B-type ATPase N-terminal" evidence="15">
    <location>
        <begin position="30"/>
        <end position="187"/>
    </location>
</feature>
<feature type="transmembrane region" description="Helical" evidence="13">
    <location>
        <begin position="1090"/>
        <end position="1108"/>
    </location>
</feature>
<evidence type="ECO:0000313" key="16">
    <source>
        <dbReference type="EMBL" id="CAG2256363.1"/>
    </source>
</evidence>
<accession>A0A8S3VJD3</accession>
<feature type="transmembrane region" description="Helical" evidence="13">
    <location>
        <begin position="1158"/>
        <end position="1179"/>
    </location>
</feature>
<dbReference type="SUPFAM" id="SSF56784">
    <property type="entry name" value="HAD-like"/>
    <property type="match status" value="1"/>
</dbReference>
<evidence type="ECO:0000256" key="3">
    <source>
        <dbReference type="ARBA" id="ARBA00022553"/>
    </source>
</evidence>
<dbReference type="SUPFAM" id="SSF81665">
    <property type="entry name" value="Calcium ATPase, transmembrane domain M"/>
    <property type="match status" value="1"/>
</dbReference>
<dbReference type="GO" id="GO:0006874">
    <property type="term" value="P:intracellular calcium ion homeostasis"/>
    <property type="evidence" value="ECO:0007669"/>
    <property type="project" value="TreeGrafter"/>
</dbReference>
<keyword evidence="6 13" id="KW-0547">Nucleotide-binding</keyword>
<evidence type="ECO:0000256" key="7">
    <source>
        <dbReference type="ARBA" id="ARBA00022840"/>
    </source>
</evidence>
<dbReference type="PRINTS" id="PR00119">
    <property type="entry name" value="CATATPASE"/>
</dbReference>